<keyword evidence="3" id="KW-1185">Reference proteome</keyword>
<evidence type="ECO:0000259" key="1">
    <source>
        <dbReference type="Pfam" id="PF00496"/>
    </source>
</evidence>
<dbReference type="InterPro" id="IPR039424">
    <property type="entry name" value="SBP_5"/>
</dbReference>
<name>A0ABX5Y2B2_9BACT</name>
<dbReference type="Gene3D" id="3.10.105.10">
    <property type="entry name" value="Dipeptide-binding Protein, Domain 3"/>
    <property type="match status" value="1"/>
</dbReference>
<dbReference type="SUPFAM" id="SSF53850">
    <property type="entry name" value="Periplasmic binding protein-like II"/>
    <property type="match status" value="1"/>
</dbReference>
<dbReference type="Proteomes" id="UP000318081">
    <property type="component" value="Chromosome"/>
</dbReference>
<protein>
    <submittedName>
        <fullName evidence="2">Bacterial extracellular solute-binding proteins, family 5 Middle</fullName>
    </submittedName>
</protein>
<dbReference type="RefSeq" id="WP_145220716.1">
    <property type="nucleotide sequence ID" value="NZ_CP036432.1"/>
</dbReference>
<evidence type="ECO:0000313" key="3">
    <source>
        <dbReference type="Proteomes" id="UP000318081"/>
    </source>
</evidence>
<reference evidence="2 3" key="1">
    <citation type="submission" date="2019-02" db="EMBL/GenBank/DDBJ databases">
        <title>Deep-cultivation of Planctomycetes and their phenomic and genomic characterization uncovers novel biology.</title>
        <authorList>
            <person name="Wiegand S."/>
            <person name="Jogler M."/>
            <person name="Boedeker C."/>
            <person name="Pinto D."/>
            <person name="Vollmers J."/>
            <person name="Rivas-Marin E."/>
            <person name="Kohn T."/>
            <person name="Peeters S.H."/>
            <person name="Heuer A."/>
            <person name="Rast P."/>
            <person name="Oberbeckmann S."/>
            <person name="Bunk B."/>
            <person name="Jeske O."/>
            <person name="Meyerdierks A."/>
            <person name="Storesund J.E."/>
            <person name="Kallscheuer N."/>
            <person name="Luecker S."/>
            <person name="Lage O.M."/>
            <person name="Pohl T."/>
            <person name="Merkel B.J."/>
            <person name="Hornburger P."/>
            <person name="Mueller R.-W."/>
            <person name="Bruemmer F."/>
            <person name="Labrenz M."/>
            <person name="Spormann A.M."/>
            <person name="Op den Camp H."/>
            <person name="Overmann J."/>
            <person name="Amann R."/>
            <person name="Jetten M.S.M."/>
            <person name="Mascher T."/>
            <person name="Medema M.H."/>
            <person name="Devos D.P."/>
            <person name="Kaster A.-K."/>
            <person name="Ovreas L."/>
            <person name="Rohde M."/>
            <person name="Galperin M.Y."/>
            <person name="Jogler C."/>
        </authorList>
    </citation>
    <scope>NUCLEOTIDE SEQUENCE [LARGE SCALE GENOMIC DNA]</scope>
    <source>
        <strain evidence="2 3">TBK1r</strain>
    </source>
</reference>
<dbReference type="InterPro" id="IPR000914">
    <property type="entry name" value="SBP_5_dom"/>
</dbReference>
<evidence type="ECO:0000313" key="2">
    <source>
        <dbReference type="EMBL" id="QDV88423.1"/>
    </source>
</evidence>
<gene>
    <name evidence="2" type="ORF">TBK1r_74560</name>
</gene>
<dbReference type="EMBL" id="CP036432">
    <property type="protein sequence ID" value="QDV88423.1"/>
    <property type="molecule type" value="Genomic_DNA"/>
</dbReference>
<proteinExistence type="predicted"/>
<feature type="domain" description="Solute-binding protein family 5" evidence="1">
    <location>
        <begin position="472"/>
        <end position="670"/>
    </location>
</feature>
<organism evidence="2 3">
    <name type="scientific">Stieleria magnilauensis</name>
    <dbReference type="NCBI Taxonomy" id="2527963"/>
    <lineage>
        <taxon>Bacteria</taxon>
        <taxon>Pseudomonadati</taxon>
        <taxon>Planctomycetota</taxon>
        <taxon>Planctomycetia</taxon>
        <taxon>Pirellulales</taxon>
        <taxon>Pirellulaceae</taxon>
        <taxon>Stieleria</taxon>
    </lineage>
</organism>
<sequence>MKFQATSRALLRTLGILALGLVVIGLNRPAQAQMLTYAESGKPEDSGLGLLQEEPHDIIYFTEKSGGGWVKSHLLPVRDMPTTPRGTLQFSILGIEVEQFVAKWSDIERIDFWEKRLERETASRIANEDFVGAYPFLSILIRDYPRRPGLKALRSEFLWRNAIQRASGSQRAESLAMLEELFHYDPQYNQAQVLKAISLTTGGLMQAMVDEGDLDNAQQLLARLKEDYGRFDLPAISKWDGEFLRMATEKRNEAIEAVKQKDFRSARTLARESLYLKPDIEGGRELVKKIDEAYPLVSVGVLQAARVFDPVRLDNWSARRAGRLLYRTMFEIQGAAPEGGEYDFIFGSAETTPDRQVLELSIDTAKLPNPLNRIEVDFLADQLARRAMPESETYFSPWAASVTGIGIDGPQRIECVLRRPHVLPTCLLQINVDASWFGGEKGGPTGDYFVDVIEDGQTRFKLTEDARRASGDNAKPREIVEIRCDTGSDSVSKLLSGEIDVLDQLFPADAIKLKERRDVKVVEYPLPTIHMLVPCSDHEFVADKNFRRALLYGINREDILKGELLENHESLGCRVLSGPFPAGLSQDDPLGYGYDTSILPRRFEPSLAQLLVSLSQNLKAAEAERKGEPEPKLRTVRLAFPADNLSRVACEAIRSQWELIGLDVELVELPVGRTYPDPDTADLVYVSCAIWEPIIDARRLLGPRGLAKSEDQLIGLGLRRLEEARNWKEVRDRLLVLHSISHHELPVLPLWQMVDSFAYRNNLVGMGNNIVSLYQNAGNWRLEF</sequence>
<accession>A0ABX5Y2B2</accession>
<dbReference type="Gene3D" id="3.40.190.10">
    <property type="entry name" value="Periplasmic binding protein-like II"/>
    <property type="match status" value="1"/>
</dbReference>
<dbReference type="PANTHER" id="PTHR30290:SF83">
    <property type="entry name" value="ABC TRANSPORTER SUBSTRATE-BINDING PROTEIN"/>
    <property type="match status" value="1"/>
</dbReference>
<dbReference type="Pfam" id="PF00496">
    <property type="entry name" value="SBP_bac_5"/>
    <property type="match status" value="1"/>
</dbReference>
<dbReference type="PANTHER" id="PTHR30290">
    <property type="entry name" value="PERIPLASMIC BINDING COMPONENT OF ABC TRANSPORTER"/>
    <property type="match status" value="1"/>
</dbReference>